<evidence type="ECO:0000256" key="2">
    <source>
        <dbReference type="SAM" id="Phobius"/>
    </source>
</evidence>
<keyword evidence="2" id="KW-0472">Membrane</keyword>
<feature type="transmembrane region" description="Helical" evidence="2">
    <location>
        <begin position="37"/>
        <end position="58"/>
    </location>
</feature>
<proteinExistence type="predicted"/>
<protein>
    <recommendedName>
        <fullName evidence="5">Cell shape-determining protein</fullName>
    </recommendedName>
</protein>
<evidence type="ECO:0008006" key="5">
    <source>
        <dbReference type="Google" id="ProtNLM"/>
    </source>
</evidence>
<dbReference type="HOGENOM" id="CLU_015927_0_0_9"/>
<accession>L1QDU3</accession>
<evidence type="ECO:0000256" key="1">
    <source>
        <dbReference type="SAM" id="MobiDB-lite"/>
    </source>
</evidence>
<keyword evidence="2" id="KW-1133">Transmembrane helix</keyword>
<dbReference type="EMBL" id="AMEZ01000059">
    <property type="protein sequence ID" value="EKY26121.1"/>
    <property type="molecule type" value="Genomic_DNA"/>
</dbReference>
<reference evidence="3 4" key="1">
    <citation type="submission" date="2012-05" db="EMBL/GenBank/DDBJ databases">
        <authorList>
            <person name="Weinstock G."/>
            <person name="Sodergren E."/>
            <person name="Lobos E.A."/>
            <person name="Fulton L."/>
            <person name="Fulton R."/>
            <person name="Courtney L."/>
            <person name="Fronick C."/>
            <person name="O'Laughlin M."/>
            <person name="Godfrey J."/>
            <person name="Wilson R.M."/>
            <person name="Miner T."/>
            <person name="Farmer C."/>
            <person name="Delehaunty K."/>
            <person name="Cordes M."/>
            <person name="Minx P."/>
            <person name="Tomlinson C."/>
            <person name="Chen J."/>
            <person name="Wollam A."/>
            <person name="Pepin K.H."/>
            <person name="Bhonagiri V."/>
            <person name="Zhang X."/>
            <person name="Suruliraj S."/>
            <person name="Warren W."/>
            <person name="Mitreva M."/>
            <person name="Mardis E.R."/>
            <person name="Wilson R.K."/>
        </authorList>
    </citation>
    <scope>NUCLEOTIDE SEQUENCE [LARGE SCALE GENOMIC DNA]</scope>
    <source>
        <strain evidence="3 4">DSM 1785</strain>
    </source>
</reference>
<name>L1QDU3_9CLOT</name>
<dbReference type="AlphaFoldDB" id="L1QDU3"/>
<comment type="caution">
    <text evidence="3">The sequence shown here is derived from an EMBL/GenBank/DDBJ whole genome shotgun (WGS) entry which is preliminary data.</text>
</comment>
<keyword evidence="4" id="KW-1185">Reference proteome</keyword>
<gene>
    <name evidence="3" type="ORF">HMPREF0216_02160</name>
</gene>
<dbReference type="PATRIC" id="fig|545697.3.peg.2123"/>
<dbReference type="STRING" id="545697.HMPREF0216_02160"/>
<evidence type="ECO:0000313" key="3">
    <source>
        <dbReference type="EMBL" id="EKY26121.1"/>
    </source>
</evidence>
<dbReference type="Proteomes" id="UP000010420">
    <property type="component" value="Unassembled WGS sequence"/>
</dbReference>
<keyword evidence="2" id="KW-0812">Transmembrane</keyword>
<feature type="transmembrane region" description="Helical" evidence="2">
    <location>
        <begin position="65"/>
        <end position="87"/>
    </location>
</feature>
<organism evidence="3 4">
    <name type="scientific">Clostridium celatum DSM 1785</name>
    <dbReference type="NCBI Taxonomy" id="545697"/>
    <lineage>
        <taxon>Bacteria</taxon>
        <taxon>Bacillati</taxon>
        <taxon>Bacillota</taxon>
        <taxon>Clostridia</taxon>
        <taxon>Eubacteriales</taxon>
        <taxon>Clostridiaceae</taxon>
        <taxon>Clostridium</taxon>
    </lineage>
</organism>
<feature type="region of interest" description="Disordered" evidence="1">
    <location>
        <begin position="538"/>
        <end position="562"/>
    </location>
</feature>
<feature type="transmembrane region" description="Helical" evidence="2">
    <location>
        <begin position="12"/>
        <end position="31"/>
    </location>
</feature>
<evidence type="ECO:0000313" key="4">
    <source>
        <dbReference type="Proteomes" id="UP000010420"/>
    </source>
</evidence>
<dbReference type="eggNOG" id="ENOG502Z7PD">
    <property type="taxonomic scope" value="Bacteria"/>
</dbReference>
<sequence>MKMNLQSSFKQYFKWLIGSYLLVFILLAFNSKLILDFSLSALVLVAPFVLCTVAYGAIKLNKKYIGVGIGVGALYVVASIALSPIFMAKTHRDLIGDVKEVEFSNQVEHMDLKQLPIIDKDLAYKLADKKLGEIPSLGSQVTIGDLSLQSVNGQLYYVGPLEHSSFFKWFTNREGTKGYIKVSATNQNDVQLVTELNGQEIHLKYIPSAYLFSDLDRHAYLKDMKAGHTDYTFELDDEGNPYWVITRYDNAIGIVESKAIGTEIINAQTGETNIYDIENTPEWVDRIQPSNYINNYLNKWGELVHGILNFSDKDKLKPTQGMNIIFNDDTCYYYTGITSVGNDEGLVGFMITNTRTGETTMYKTSGATEIASMQSAQGKVQQYGYTATFPYLINIQSEPTYFMTLKDSNGLVKQYAMVNVKNYNTVAVGDTLQATLNRYLEALTNTNISLEGSNSEEALEGEVERIGLVVKEGSSIYDIKLKGEDSLFSVSTETSREVALTRMGDKVSLKFIRVGDGNYIITNSFENLTLNEGIKNNTNDANATNENTDNTTDNSNEVNPQQ</sequence>